<protein>
    <submittedName>
        <fullName evidence="2">Uncharacterized protein</fullName>
    </submittedName>
</protein>
<organism evidence="2">
    <name type="scientific">Arundo donax</name>
    <name type="common">Giant reed</name>
    <name type="synonym">Donax arundinaceus</name>
    <dbReference type="NCBI Taxonomy" id="35708"/>
    <lineage>
        <taxon>Eukaryota</taxon>
        <taxon>Viridiplantae</taxon>
        <taxon>Streptophyta</taxon>
        <taxon>Embryophyta</taxon>
        <taxon>Tracheophyta</taxon>
        <taxon>Spermatophyta</taxon>
        <taxon>Magnoliopsida</taxon>
        <taxon>Liliopsida</taxon>
        <taxon>Poales</taxon>
        <taxon>Poaceae</taxon>
        <taxon>PACMAD clade</taxon>
        <taxon>Arundinoideae</taxon>
        <taxon>Arundineae</taxon>
        <taxon>Arundo</taxon>
    </lineage>
</organism>
<feature type="region of interest" description="Disordered" evidence="1">
    <location>
        <begin position="1"/>
        <end position="27"/>
    </location>
</feature>
<dbReference type="AlphaFoldDB" id="A0A0A9B250"/>
<evidence type="ECO:0000313" key="2">
    <source>
        <dbReference type="EMBL" id="JAD56203.1"/>
    </source>
</evidence>
<evidence type="ECO:0000256" key="1">
    <source>
        <dbReference type="SAM" id="MobiDB-lite"/>
    </source>
</evidence>
<accession>A0A0A9B250</accession>
<name>A0A0A9B250_ARUDO</name>
<reference evidence="2" key="2">
    <citation type="journal article" date="2015" name="Data Brief">
        <title>Shoot transcriptome of the giant reed, Arundo donax.</title>
        <authorList>
            <person name="Barrero R.A."/>
            <person name="Guerrero F.D."/>
            <person name="Moolhuijzen P."/>
            <person name="Goolsby J.A."/>
            <person name="Tidwell J."/>
            <person name="Bellgard S.E."/>
            <person name="Bellgard M.I."/>
        </authorList>
    </citation>
    <scope>NUCLEOTIDE SEQUENCE</scope>
    <source>
        <tissue evidence="2">Shoot tissue taken approximately 20 cm above the soil surface</tissue>
    </source>
</reference>
<dbReference type="EMBL" id="GBRH01241692">
    <property type="protein sequence ID" value="JAD56203.1"/>
    <property type="molecule type" value="Transcribed_RNA"/>
</dbReference>
<reference evidence="2" key="1">
    <citation type="submission" date="2014-09" db="EMBL/GenBank/DDBJ databases">
        <authorList>
            <person name="Magalhaes I.L.F."/>
            <person name="Oliveira U."/>
            <person name="Santos F.R."/>
            <person name="Vidigal T.H.D.A."/>
            <person name="Brescovit A.D."/>
            <person name="Santos A.J."/>
        </authorList>
    </citation>
    <scope>NUCLEOTIDE SEQUENCE</scope>
    <source>
        <tissue evidence="2">Shoot tissue taken approximately 20 cm above the soil surface</tissue>
    </source>
</reference>
<sequence>MDPSLWTRRHPLPQLRRPSSPTPTPGCNAATILNNRTCHDIFIHQGMAALLPQHGRPFSSSGASLPPIPYLF</sequence>
<proteinExistence type="predicted"/>